<dbReference type="Proteomes" id="UP001566132">
    <property type="component" value="Unassembled WGS sequence"/>
</dbReference>
<protein>
    <submittedName>
        <fullName evidence="1">Uncharacterized protein</fullName>
    </submittedName>
</protein>
<gene>
    <name evidence="1" type="ORF">ABEB36_011873</name>
</gene>
<proteinExistence type="predicted"/>
<organism evidence="1 2">
    <name type="scientific">Hypothenemus hampei</name>
    <name type="common">Coffee berry borer</name>
    <dbReference type="NCBI Taxonomy" id="57062"/>
    <lineage>
        <taxon>Eukaryota</taxon>
        <taxon>Metazoa</taxon>
        <taxon>Ecdysozoa</taxon>
        <taxon>Arthropoda</taxon>
        <taxon>Hexapoda</taxon>
        <taxon>Insecta</taxon>
        <taxon>Pterygota</taxon>
        <taxon>Neoptera</taxon>
        <taxon>Endopterygota</taxon>
        <taxon>Coleoptera</taxon>
        <taxon>Polyphaga</taxon>
        <taxon>Cucujiformia</taxon>
        <taxon>Curculionidae</taxon>
        <taxon>Scolytinae</taxon>
        <taxon>Hypothenemus</taxon>
    </lineage>
</organism>
<dbReference type="EMBL" id="JBDJPC010000009">
    <property type="protein sequence ID" value="KAL1491252.1"/>
    <property type="molecule type" value="Genomic_DNA"/>
</dbReference>
<evidence type="ECO:0000313" key="1">
    <source>
        <dbReference type="EMBL" id="KAL1491252.1"/>
    </source>
</evidence>
<sequence>MTKTVSLDTKGGPPINWTSLSEYAEKTLPVESLSTEKSGGVNLTETSIRGLGFKLKVNCSKCEMQQLQLTIGPNALRVSEDLDARRILIANLQVQQDTREARMFRRVVQKESQDVATSLEDLLYGPGIAD</sequence>
<evidence type="ECO:0000313" key="2">
    <source>
        <dbReference type="Proteomes" id="UP001566132"/>
    </source>
</evidence>
<reference evidence="1 2" key="1">
    <citation type="submission" date="2024-05" db="EMBL/GenBank/DDBJ databases">
        <title>Genetic variation in Jamaican populations of the coffee berry borer (Hypothenemus hampei).</title>
        <authorList>
            <person name="Errbii M."/>
            <person name="Myrie A."/>
        </authorList>
    </citation>
    <scope>NUCLEOTIDE SEQUENCE [LARGE SCALE GENOMIC DNA]</scope>
    <source>
        <strain evidence="1">JA-Hopewell-2020-01-JO</strain>
        <tissue evidence="1">Whole body</tissue>
    </source>
</reference>
<name>A0ABD1EBD5_HYPHA</name>
<accession>A0ABD1EBD5</accession>
<comment type="caution">
    <text evidence="1">The sequence shown here is derived from an EMBL/GenBank/DDBJ whole genome shotgun (WGS) entry which is preliminary data.</text>
</comment>
<keyword evidence="2" id="KW-1185">Reference proteome</keyword>
<dbReference type="AlphaFoldDB" id="A0ABD1EBD5"/>